<evidence type="ECO:0000313" key="3">
    <source>
        <dbReference type="Proteomes" id="UP000807504"/>
    </source>
</evidence>
<evidence type="ECO:0000256" key="1">
    <source>
        <dbReference type="SAM" id="MobiDB-lite"/>
    </source>
</evidence>
<gene>
    <name evidence="2" type="ORF">HNY73_017664</name>
</gene>
<protein>
    <submittedName>
        <fullName evidence="2">Uncharacterized protein</fullName>
    </submittedName>
</protein>
<organism evidence="2 3">
    <name type="scientific">Argiope bruennichi</name>
    <name type="common">Wasp spider</name>
    <name type="synonym">Aranea bruennichi</name>
    <dbReference type="NCBI Taxonomy" id="94029"/>
    <lineage>
        <taxon>Eukaryota</taxon>
        <taxon>Metazoa</taxon>
        <taxon>Ecdysozoa</taxon>
        <taxon>Arthropoda</taxon>
        <taxon>Chelicerata</taxon>
        <taxon>Arachnida</taxon>
        <taxon>Araneae</taxon>
        <taxon>Araneomorphae</taxon>
        <taxon>Entelegynae</taxon>
        <taxon>Araneoidea</taxon>
        <taxon>Araneidae</taxon>
        <taxon>Argiope</taxon>
    </lineage>
</organism>
<dbReference type="EMBL" id="JABXBU010002228">
    <property type="protein sequence ID" value="KAF8770093.1"/>
    <property type="molecule type" value="Genomic_DNA"/>
</dbReference>
<dbReference type="AlphaFoldDB" id="A0A8T0EBS9"/>
<name>A0A8T0EBS9_ARGBR</name>
<evidence type="ECO:0000313" key="2">
    <source>
        <dbReference type="EMBL" id="KAF8770093.1"/>
    </source>
</evidence>
<sequence>MEQVFLPKIRQWFANDDVTQVAEFVACGVDRFLTDLCPPPFLYTSTLFRSPPIMGRERAPSRISTFPKHPLFEMRGGGGGDSLTRTKGNRRINGID</sequence>
<proteinExistence type="predicted"/>
<comment type="caution">
    <text evidence="2">The sequence shown here is derived from an EMBL/GenBank/DDBJ whole genome shotgun (WGS) entry which is preliminary data.</text>
</comment>
<feature type="region of interest" description="Disordered" evidence="1">
    <location>
        <begin position="74"/>
        <end position="96"/>
    </location>
</feature>
<dbReference type="Proteomes" id="UP000807504">
    <property type="component" value="Unassembled WGS sequence"/>
</dbReference>
<reference evidence="2" key="2">
    <citation type="submission" date="2020-06" db="EMBL/GenBank/DDBJ databases">
        <authorList>
            <person name="Sheffer M."/>
        </authorList>
    </citation>
    <scope>NUCLEOTIDE SEQUENCE</scope>
</reference>
<accession>A0A8T0EBS9</accession>
<keyword evidence="3" id="KW-1185">Reference proteome</keyword>
<reference evidence="2" key="1">
    <citation type="journal article" date="2020" name="bioRxiv">
        <title>Chromosome-level reference genome of the European wasp spider Argiope bruennichi: a resource for studies on range expansion and evolutionary adaptation.</title>
        <authorList>
            <person name="Sheffer M.M."/>
            <person name="Hoppe A."/>
            <person name="Krehenwinkel H."/>
            <person name="Uhl G."/>
            <person name="Kuss A.W."/>
            <person name="Jensen L."/>
            <person name="Jensen C."/>
            <person name="Gillespie R.G."/>
            <person name="Hoff K.J."/>
            <person name="Prost S."/>
        </authorList>
    </citation>
    <scope>NUCLEOTIDE SEQUENCE</scope>
</reference>